<dbReference type="AlphaFoldDB" id="A0A4R1FNI4"/>
<accession>A0A4R1FNI4</accession>
<proteinExistence type="predicted"/>
<reference evidence="1 2" key="1">
    <citation type="submission" date="2019-03" db="EMBL/GenBank/DDBJ databases">
        <title>Genomic Encyclopedia of Type Strains, Phase IV (KMG-IV): sequencing the most valuable type-strain genomes for metagenomic binning, comparative biology and taxonomic classification.</title>
        <authorList>
            <person name="Goeker M."/>
        </authorList>
    </citation>
    <scope>NUCLEOTIDE SEQUENCE [LARGE SCALE GENOMIC DNA]</scope>
    <source>
        <strain evidence="1 2">DSM 44684</strain>
    </source>
</reference>
<evidence type="ECO:0000313" key="1">
    <source>
        <dbReference type="EMBL" id="TCJ96327.1"/>
    </source>
</evidence>
<keyword evidence="2" id="KW-1185">Reference proteome</keyword>
<gene>
    <name evidence="1" type="ORF">DFR71_2354</name>
</gene>
<organism evidence="1 2">
    <name type="scientific">Nocardia alba</name>
    <dbReference type="NCBI Taxonomy" id="225051"/>
    <lineage>
        <taxon>Bacteria</taxon>
        <taxon>Bacillati</taxon>
        <taxon>Actinomycetota</taxon>
        <taxon>Actinomycetes</taxon>
        <taxon>Mycobacteriales</taxon>
        <taxon>Nocardiaceae</taxon>
        <taxon>Nocardia</taxon>
    </lineage>
</organism>
<comment type="caution">
    <text evidence="1">The sequence shown here is derived from an EMBL/GenBank/DDBJ whole genome shotgun (WGS) entry which is preliminary data.</text>
</comment>
<dbReference type="Proteomes" id="UP000294856">
    <property type="component" value="Unassembled WGS sequence"/>
</dbReference>
<sequence>MGFLSRKSQLHTLPDGIEDQIRTPFEVAVRVYSALGATDQEIEAQLSMSDRGITVPIVTTELGLSYQFIMNAIRVLESLGHHREASALKRAQAGKETVRWQNAAAAILVVRDLTFLRQAMENFSNSMQRSEVVVSTSTQWLQAWRRQQ</sequence>
<dbReference type="EMBL" id="SMFR01000002">
    <property type="protein sequence ID" value="TCJ96327.1"/>
    <property type="molecule type" value="Genomic_DNA"/>
</dbReference>
<protein>
    <submittedName>
        <fullName evidence="1">Uncharacterized protein</fullName>
    </submittedName>
</protein>
<name>A0A4R1FNI4_9NOCA</name>
<dbReference type="RefSeq" id="WP_067444343.1">
    <property type="nucleotide sequence ID" value="NZ_SMFR01000002.1"/>
</dbReference>
<dbReference type="OrthoDB" id="10007247at2"/>
<evidence type="ECO:0000313" key="2">
    <source>
        <dbReference type="Proteomes" id="UP000294856"/>
    </source>
</evidence>